<protein>
    <submittedName>
        <fullName evidence="1">Nodulin/glutamine synthase-like protein</fullName>
    </submittedName>
</protein>
<gene>
    <name evidence="1" type="ORF">FRX31_006006</name>
</gene>
<dbReference type="OrthoDB" id="77835at2759"/>
<dbReference type="AlphaFoldDB" id="A0A7J6X5T0"/>
<sequence length="92" mass="10391">MVFEAFLMPLVCQYHKVVAYRSGLEIDPCVSKKDDAEGLNDDLNSGKPVRLTNKSFIGYILICSLDIALCFELPLQIRTGYRKAFKSSFLPK</sequence>
<proteinExistence type="predicted"/>
<dbReference type="PANTHER" id="PTHR43383">
    <property type="entry name" value="NODULIN 6"/>
    <property type="match status" value="1"/>
</dbReference>
<dbReference type="Gene3D" id="3.20.20.140">
    <property type="entry name" value="Metal-dependent hydrolases"/>
    <property type="match status" value="1"/>
</dbReference>
<evidence type="ECO:0000313" key="2">
    <source>
        <dbReference type="Proteomes" id="UP000554482"/>
    </source>
</evidence>
<dbReference type="EMBL" id="JABWDY010005475">
    <property type="protein sequence ID" value="KAF5204407.1"/>
    <property type="molecule type" value="Genomic_DNA"/>
</dbReference>
<dbReference type="PANTHER" id="PTHR43383:SF2">
    <property type="entry name" value="AMIDOHYDROLASE 2 FAMILY PROTEIN"/>
    <property type="match status" value="1"/>
</dbReference>
<reference evidence="1 2" key="1">
    <citation type="submission" date="2020-06" db="EMBL/GenBank/DDBJ databases">
        <title>Transcriptomic and genomic resources for Thalictrum thalictroides and T. hernandezii: Facilitating candidate gene discovery in an emerging model plant lineage.</title>
        <authorList>
            <person name="Arias T."/>
            <person name="Riano-Pachon D.M."/>
            <person name="Di Stilio V.S."/>
        </authorList>
    </citation>
    <scope>NUCLEOTIDE SEQUENCE [LARGE SCALE GENOMIC DNA]</scope>
    <source>
        <strain evidence="2">cv. WT478/WT964</strain>
        <tissue evidence="1">Leaves</tissue>
    </source>
</reference>
<comment type="caution">
    <text evidence="1">The sequence shown here is derived from an EMBL/GenBank/DDBJ whole genome shotgun (WGS) entry which is preliminary data.</text>
</comment>
<name>A0A7J6X5T0_THATH</name>
<dbReference type="Proteomes" id="UP000554482">
    <property type="component" value="Unassembled WGS sequence"/>
</dbReference>
<accession>A0A7J6X5T0</accession>
<organism evidence="1 2">
    <name type="scientific">Thalictrum thalictroides</name>
    <name type="common">Rue-anemone</name>
    <name type="synonym">Anemone thalictroides</name>
    <dbReference type="NCBI Taxonomy" id="46969"/>
    <lineage>
        <taxon>Eukaryota</taxon>
        <taxon>Viridiplantae</taxon>
        <taxon>Streptophyta</taxon>
        <taxon>Embryophyta</taxon>
        <taxon>Tracheophyta</taxon>
        <taxon>Spermatophyta</taxon>
        <taxon>Magnoliopsida</taxon>
        <taxon>Ranunculales</taxon>
        <taxon>Ranunculaceae</taxon>
        <taxon>Thalictroideae</taxon>
        <taxon>Thalictrum</taxon>
    </lineage>
</organism>
<evidence type="ECO:0000313" key="1">
    <source>
        <dbReference type="EMBL" id="KAF5204407.1"/>
    </source>
</evidence>
<keyword evidence="2" id="KW-1185">Reference proteome</keyword>